<reference evidence="2" key="1">
    <citation type="submission" date="2017-02" db="EMBL/GenBank/DDBJ databases">
        <authorList>
            <person name="Daims H."/>
        </authorList>
    </citation>
    <scope>NUCLEOTIDE SEQUENCE [LARGE SCALE GENOMIC DNA]</scope>
</reference>
<evidence type="ECO:0000313" key="2">
    <source>
        <dbReference type="Proteomes" id="UP000195442"/>
    </source>
</evidence>
<dbReference type="EMBL" id="FUKJ01000437">
    <property type="protein sequence ID" value="SJM95775.1"/>
    <property type="molecule type" value="Genomic_DNA"/>
</dbReference>
<name>A0A1R4HHT0_9GAMM</name>
<organism evidence="1 2">
    <name type="scientific">Crenothrix polyspora</name>
    <dbReference type="NCBI Taxonomy" id="360316"/>
    <lineage>
        <taxon>Bacteria</taxon>
        <taxon>Pseudomonadati</taxon>
        <taxon>Pseudomonadota</taxon>
        <taxon>Gammaproteobacteria</taxon>
        <taxon>Methylococcales</taxon>
        <taxon>Crenotrichaceae</taxon>
        <taxon>Crenothrix</taxon>
    </lineage>
</organism>
<sequence>MTDIPDKNPYYQDRPCSIIEPTSGRRIYESEYSLDFFRTFRVFRGQ</sequence>
<keyword evidence="2" id="KW-1185">Reference proteome</keyword>
<protein>
    <submittedName>
        <fullName evidence="1">Uncharacterized protein</fullName>
    </submittedName>
</protein>
<proteinExistence type="predicted"/>
<dbReference type="Proteomes" id="UP000195442">
    <property type="component" value="Unassembled WGS sequence"/>
</dbReference>
<evidence type="ECO:0000313" key="1">
    <source>
        <dbReference type="EMBL" id="SJM95775.1"/>
    </source>
</evidence>
<accession>A0A1R4HHT0</accession>
<gene>
    <name evidence="1" type="ORF">CRENPOLYSF2_710006</name>
</gene>
<dbReference type="AlphaFoldDB" id="A0A1R4HHT0"/>